<evidence type="ECO:0000256" key="5">
    <source>
        <dbReference type="ARBA" id="ARBA00022763"/>
    </source>
</evidence>
<evidence type="ECO:0000256" key="14">
    <source>
        <dbReference type="ARBA" id="ARBA00044632"/>
    </source>
</evidence>
<comment type="catalytic activity">
    <reaction evidence="14 15">
        <text>2'-deoxyribonucleotide-(2'-deoxyribose 5'-phosphate)-2'-deoxyribonucleotide-DNA = a 3'-end 2'-deoxyribonucleotide-(2,3-dehydro-2,3-deoxyribose 5'-phosphate)-DNA + a 5'-end 5'-phospho-2'-deoxyribonucleoside-DNA + H(+)</text>
        <dbReference type="Rhea" id="RHEA:66592"/>
        <dbReference type="Rhea" id="RHEA-COMP:13180"/>
        <dbReference type="Rhea" id="RHEA-COMP:16897"/>
        <dbReference type="Rhea" id="RHEA-COMP:17067"/>
        <dbReference type="ChEBI" id="CHEBI:15378"/>
        <dbReference type="ChEBI" id="CHEBI:136412"/>
        <dbReference type="ChEBI" id="CHEBI:157695"/>
        <dbReference type="ChEBI" id="CHEBI:167181"/>
        <dbReference type="EC" id="4.2.99.18"/>
    </reaction>
</comment>
<name>A0A2U3B8G9_9VIBR</name>
<dbReference type="GO" id="GO:0140078">
    <property type="term" value="F:class I DNA-(apurinic or apyrimidinic site) endonuclease activity"/>
    <property type="evidence" value="ECO:0007669"/>
    <property type="project" value="UniProtKB-EC"/>
</dbReference>
<dbReference type="InterPro" id="IPR035937">
    <property type="entry name" value="FPG_N"/>
</dbReference>
<dbReference type="PANTHER" id="PTHR22993">
    <property type="entry name" value="FORMAMIDOPYRIMIDINE-DNA GLYCOSYLASE"/>
    <property type="match status" value="1"/>
</dbReference>
<comment type="caution">
    <text evidence="18">The sequence shown here is derived from an EMBL/GenBank/DDBJ whole genome shotgun (WGS) entry which is preliminary data.</text>
</comment>
<keyword evidence="4 15" id="KW-0479">Metal-binding</keyword>
<keyword evidence="10 15" id="KW-0234">DNA repair</keyword>
<gene>
    <name evidence="15" type="primary">mutM</name>
    <name evidence="15" type="synonym">fpg</name>
    <name evidence="18" type="ORF">DI392_12325</name>
</gene>
<feature type="active site" description="Proton donor; for beta-elimination activity" evidence="15">
    <location>
        <position position="57"/>
    </location>
</feature>
<evidence type="ECO:0000256" key="12">
    <source>
        <dbReference type="ARBA" id="ARBA00023268"/>
    </source>
</evidence>
<evidence type="ECO:0000256" key="8">
    <source>
        <dbReference type="ARBA" id="ARBA00022833"/>
    </source>
</evidence>
<evidence type="ECO:0000256" key="3">
    <source>
        <dbReference type="ARBA" id="ARBA00011245"/>
    </source>
</evidence>
<keyword evidence="7 15" id="KW-0378">Hydrolase</keyword>
<dbReference type="SUPFAM" id="SSF57716">
    <property type="entry name" value="Glucocorticoid receptor-like (DNA-binding domain)"/>
    <property type="match status" value="1"/>
</dbReference>
<evidence type="ECO:0000256" key="11">
    <source>
        <dbReference type="ARBA" id="ARBA00023239"/>
    </source>
</evidence>
<dbReference type="EMBL" id="QFWT01000006">
    <property type="protein sequence ID" value="PWI33088.1"/>
    <property type="molecule type" value="Genomic_DNA"/>
</dbReference>
<dbReference type="PROSITE" id="PS01242">
    <property type="entry name" value="ZF_FPG_1"/>
    <property type="match status" value="1"/>
</dbReference>
<dbReference type="InterPro" id="IPR000214">
    <property type="entry name" value="Znf_DNA_glyclase/AP_lyase"/>
</dbReference>
<accession>A0A2U3B8G9</accession>
<dbReference type="HAMAP" id="MF_00103">
    <property type="entry name" value="Fapy_DNA_glycosyl"/>
    <property type="match status" value="1"/>
</dbReference>
<dbReference type="RefSeq" id="WP_109320204.1">
    <property type="nucleotide sequence ID" value="NZ_QFWT01000006.1"/>
</dbReference>
<dbReference type="NCBIfam" id="TIGR00577">
    <property type="entry name" value="fpg"/>
    <property type="match status" value="1"/>
</dbReference>
<dbReference type="FunFam" id="1.10.8.50:FF:000003">
    <property type="entry name" value="Formamidopyrimidine-DNA glycosylase"/>
    <property type="match status" value="1"/>
</dbReference>
<keyword evidence="13 15" id="KW-0326">Glycosidase</keyword>
<dbReference type="PANTHER" id="PTHR22993:SF9">
    <property type="entry name" value="FORMAMIDOPYRIMIDINE-DNA GLYCOSYLASE"/>
    <property type="match status" value="1"/>
</dbReference>
<dbReference type="FunFam" id="3.20.190.10:FF:000001">
    <property type="entry name" value="Formamidopyrimidine-DNA glycosylase"/>
    <property type="match status" value="1"/>
</dbReference>
<reference evidence="18 19" key="1">
    <citation type="submission" date="2018-05" db="EMBL/GenBank/DDBJ databases">
        <title>Vibrio limimaris sp. nov., isolated from marine sediment.</title>
        <authorList>
            <person name="Li C.-M."/>
        </authorList>
    </citation>
    <scope>NUCLEOTIDE SEQUENCE [LARGE SCALE GENOMIC DNA]</scope>
    <source>
        <strain evidence="18 19">E4404</strain>
    </source>
</reference>
<evidence type="ECO:0000256" key="10">
    <source>
        <dbReference type="ARBA" id="ARBA00023204"/>
    </source>
</evidence>
<dbReference type="Gene3D" id="1.10.8.50">
    <property type="match status" value="1"/>
</dbReference>
<dbReference type="GO" id="GO:0003684">
    <property type="term" value="F:damaged DNA binding"/>
    <property type="evidence" value="ECO:0007669"/>
    <property type="project" value="InterPro"/>
</dbReference>
<feature type="domain" description="Formamidopyrimidine-DNA glycosylase catalytic" evidence="17">
    <location>
        <begin position="2"/>
        <end position="112"/>
    </location>
</feature>
<dbReference type="InterPro" id="IPR010979">
    <property type="entry name" value="Ribosomal_uS13-like_H2TH"/>
</dbReference>
<dbReference type="EC" id="4.2.99.18" evidence="15"/>
<evidence type="ECO:0000259" key="16">
    <source>
        <dbReference type="PROSITE" id="PS51066"/>
    </source>
</evidence>
<dbReference type="SUPFAM" id="SSF81624">
    <property type="entry name" value="N-terminal domain of MutM-like DNA repair proteins"/>
    <property type="match status" value="1"/>
</dbReference>
<feature type="binding site" evidence="15">
    <location>
        <position position="109"/>
    </location>
    <ligand>
        <name>DNA</name>
        <dbReference type="ChEBI" id="CHEBI:16991"/>
    </ligand>
</feature>
<dbReference type="NCBIfam" id="NF002211">
    <property type="entry name" value="PRK01103.1"/>
    <property type="match status" value="1"/>
</dbReference>
<evidence type="ECO:0000256" key="4">
    <source>
        <dbReference type="ARBA" id="ARBA00022723"/>
    </source>
</evidence>
<dbReference type="EC" id="3.2.2.23" evidence="15"/>
<evidence type="ECO:0000313" key="19">
    <source>
        <dbReference type="Proteomes" id="UP000245362"/>
    </source>
</evidence>
<feature type="active site" description="Schiff-base intermediate with DNA" evidence="15">
    <location>
        <position position="2"/>
    </location>
</feature>
<dbReference type="Pfam" id="PF06827">
    <property type="entry name" value="zf-FPG_IleRS"/>
    <property type="match status" value="1"/>
</dbReference>
<dbReference type="InterPro" id="IPR010663">
    <property type="entry name" value="Znf_FPG/IleRS"/>
</dbReference>
<proteinExistence type="inferred from homology"/>
<evidence type="ECO:0000259" key="17">
    <source>
        <dbReference type="PROSITE" id="PS51068"/>
    </source>
</evidence>
<keyword evidence="12 15" id="KW-0511">Multifunctional enzyme</keyword>
<dbReference type="GO" id="GO:0008270">
    <property type="term" value="F:zinc ion binding"/>
    <property type="evidence" value="ECO:0007669"/>
    <property type="project" value="UniProtKB-UniRule"/>
</dbReference>
<organism evidence="18 19">
    <name type="scientific">Vibrio albus</name>
    <dbReference type="NCBI Taxonomy" id="2200953"/>
    <lineage>
        <taxon>Bacteria</taxon>
        <taxon>Pseudomonadati</taxon>
        <taxon>Pseudomonadota</taxon>
        <taxon>Gammaproteobacteria</taxon>
        <taxon>Vibrionales</taxon>
        <taxon>Vibrionaceae</taxon>
        <taxon>Vibrio</taxon>
    </lineage>
</organism>
<evidence type="ECO:0000256" key="15">
    <source>
        <dbReference type="HAMAP-Rule" id="MF_00103"/>
    </source>
</evidence>
<feature type="binding site" evidence="15">
    <location>
        <position position="150"/>
    </location>
    <ligand>
        <name>DNA</name>
        <dbReference type="ChEBI" id="CHEBI:16991"/>
    </ligand>
</feature>
<keyword evidence="6 15" id="KW-0863">Zinc-finger</keyword>
<evidence type="ECO:0000256" key="2">
    <source>
        <dbReference type="ARBA" id="ARBA00009409"/>
    </source>
</evidence>
<dbReference type="SMART" id="SM01232">
    <property type="entry name" value="H2TH"/>
    <property type="match status" value="1"/>
</dbReference>
<comment type="function">
    <text evidence="15">Involved in base excision repair of DNA damaged by oxidation or by mutagenic agents. Acts as DNA glycosylase that recognizes and removes damaged bases. Has a preference for oxidized purines, such as 7,8-dihydro-8-oxoguanine (8-oxoG). Has AP (apurinic/apyrimidinic) lyase activity and introduces nicks in the DNA strand. Cleaves the DNA backbone by beta-delta elimination to generate a single-strand break at the site of the removed base with both 3'- and 5'-phosphates.</text>
</comment>
<evidence type="ECO:0000256" key="1">
    <source>
        <dbReference type="ARBA" id="ARBA00001668"/>
    </source>
</evidence>
<evidence type="ECO:0000256" key="6">
    <source>
        <dbReference type="ARBA" id="ARBA00022771"/>
    </source>
</evidence>
<keyword evidence="9 15" id="KW-0238">DNA-binding</keyword>
<keyword evidence="8 15" id="KW-0862">Zinc</keyword>
<comment type="catalytic activity">
    <reaction evidence="1 15">
        <text>Hydrolysis of DNA containing ring-opened 7-methylguanine residues, releasing 2,6-diamino-4-hydroxy-5-(N-methyl)formamidopyrimidine.</text>
        <dbReference type="EC" id="3.2.2.23"/>
    </reaction>
</comment>
<evidence type="ECO:0000256" key="9">
    <source>
        <dbReference type="ARBA" id="ARBA00023125"/>
    </source>
</evidence>
<keyword evidence="19" id="KW-1185">Reference proteome</keyword>
<keyword evidence="11 15" id="KW-0456">Lyase</keyword>
<evidence type="ECO:0000256" key="7">
    <source>
        <dbReference type="ARBA" id="ARBA00022801"/>
    </source>
</evidence>
<dbReference type="InterPro" id="IPR015886">
    <property type="entry name" value="H2TH_FPG"/>
</dbReference>
<dbReference type="SMART" id="SM00898">
    <property type="entry name" value="Fapy_DNA_glyco"/>
    <property type="match status" value="1"/>
</dbReference>
<feature type="active site" description="Proton donor; for delta-elimination activity" evidence="15">
    <location>
        <position position="259"/>
    </location>
</feature>
<protein>
    <recommendedName>
        <fullName evidence="15">Formamidopyrimidine-DNA glycosylase</fullName>
        <shortName evidence="15">Fapy-DNA glycosylase</shortName>
        <ecNumber evidence="15">3.2.2.23</ecNumber>
    </recommendedName>
    <alternativeName>
        <fullName evidence="15">DNA-(apurinic or apyrimidinic site) lyase MutM</fullName>
        <shortName evidence="15">AP lyase MutM</shortName>
        <ecNumber evidence="15">4.2.99.18</ecNumber>
    </alternativeName>
</protein>
<dbReference type="InterPro" id="IPR012319">
    <property type="entry name" value="FPG_cat"/>
</dbReference>
<feature type="domain" description="FPG-type" evidence="16">
    <location>
        <begin position="235"/>
        <end position="269"/>
    </location>
</feature>
<comment type="similarity">
    <text evidence="2 15">Belongs to the FPG family.</text>
</comment>
<feature type="binding site" evidence="15">
    <location>
        <position position="90"/>
    </location>
    <ligand>
        <name>DNA</name>
        <dbReference type="ChEBI" id="CHEBI:16991"/>
    </ligand>
</feature>
<dbReference type="AlphaFoldDB" id="A0A2U3B8G9"/>
<dbReference type="InterPro" id="IPR015887">
    <property type="entry name" value="DNA_glyclase_Znf_dom_DNA_BS"/>
</dbReference>
<dbReference type="CDD" id="cd08966">
    <property type="entry name" value="EcFpg-like_N"/>
    <property type="match status" value="1"/>
</dbReference>
<dbReference type="InterPro" id="IPR020629">
    <property type="entry name" value="FPG_Glyclase"/>
</dbReference>
<dbReference type="Gene3D" id="3.20.190.10">
    <property type="entry name" value="MutM-like, N-terminal"/>
    <property type="match status" value="1"/>
</dbReference>
<dbReference type="Pfam" id="PF01149">
    <property type="entry name" value="Fapy_DNA_glyco"/>
    <property type="match status" value="1"/>
</dbReference>
<dbReference type="GO" id="GO:0034039">
    <property type="term" value="F:8-oxo-7,8-dihydroguanine DNA N-glycosylase activity"/>
    <property type="evidence" value="ECO:0007669"/>
    <property type="project" value="TreeGrafter"/>
</dbReference>
<dbReference type="PROSITE" id="PS51068">
    <property type="entry name" value="FPG_CAT"/>
    <property type="match status" value="1"/>
</dbReference>
<comment type="cofactor">
    <cofactor evidence="15">
        <name>Zn(2+)</name>
        <dbReference type="ChEBI" id="CHEBI:29105"/>
    </cofactor>
    <text evidence="15">Binds 1 zinc ion per subunit.</text>
</comment>
<evidence type="ECO:0000256" key="13">
    <source>
        <dbReference type="ARBA" id="ARBA00023295"/>
    </source>
</evidence>
<evidence type="ECO:0000313" key="18">
    <source>
        <dbReference type="EMBL" id="PWI33088.1"/>
    </source>
</evidence>
<dbReference type="Pfam" id="PF06831">
    <property type="entry name" value="H2TH"/>
    <property type="match status" value="1"/>
</dbReference>
<keyword evidence="5 15" id="KW-0227">DNA damage</keyword>
<dbReference type="PROSITE" id="PS51066">
    <property type="entry name" value="ZF_FPG_2"/>
    <property type="match status" value="1"/>
</dbReference>
<feature type="active site" description="Proton donor" evidence="15">
    <location>
        <position position="3"/>
    </location>
</feature>
<dbReference type="Proteomes" id="UP000245362">
    <property type="component" value="Unassembled WGS sequence"/>
</dbReference>
<sequence length="269" mass="29901">MPELPEVEVSRMGIEPHLLNQTIQAIVIRQPKLRWMVSEELNHLQGQVIKAVRRRAKYLLLETEQGTVIVHLGMSGSLRVLNSDHPHGKHDHIDLILANGKRLRYNDPRRFGAWLWQEKGSIHELLGHLGPEPLQAEFSASYMQEKAKGKRVAIKPFIMDNKVVVGVGNIYANESLFSSAILPTTPAGKLTSIQWVTLVAAIKAVLADAIKQGGTTLQDFSQADGKPGYFALKLQVYGKAGEPCPVCGDIIQQQKIGQRNSYFCPTCQH</sequence>
<dbReference type="GO" id="GO:0006284">
    <property type="term" value="P:base-excision repair"/>
    <property type="evidence" value="ECO:0007669"/>
    <property type="project" value="InterPro"/>
</dbReference>
<dbReference type="OrthoDB" id="9800855at2"/>
<comment type="subunit">
    <text evidence="3 15">Monomer.</text>
</comment>
<dbReference type="SUPFAM" id="SSF46946">
    <property type="entry name" value="S13-like H2TH domain"/>
    <property type="match status" value="1"/>
</dbReference>